<dbReference type="InterPro" id="IPR027417">
    <property type="entry name" value="P-loop_NTPase"/>
</dbReference>
<protein>
    <submittedName>
        <fullName evidence="1">Uncharacterized protein</fullName>
    </submittedName>
</protein>
<sequence>MKFSELKESILAQFMVPQGNRIVPFIEGKPGGGKSACAREIVAELKKQFHIPDEQIIEFNPSLRDPVDVLGIPFKHESGTHNVWLPPEEFYNLRQGVGPCALIIEELTDAPMSMQNPMCRIILDRWAGSVKLSDQLFIIATGNRVEDKSGATRMSTKLGNRLRCLPFDEDLNDWVDWAKKNNICDVLIKFLQFQPKLLSDFDPTRKTNPTPRAWEAVSLIPTFQGKNKEKLFQALVAGDVGKGAAAAYCAFRKMYMSLPDFSELLANPKTYPIPQELSVRWATVMKLVDLIAENQCSQETADAALTYISRVPADMQAMAVRELYRGEGKKRLVASPAFKHLATKISKAL</sequence>
<comment type="caution">
    <text evidence="1">The sequence shown here is derived from an EMBL/GenBank/DDBJ whole genome shotgun (WGS) entry which is preliminary data.</text>
</comment>
<organism evidence="1 2">
    <name type="scientific">Candidatus Aphodousia faecigallinarum</name>
    <dbReference type="NCBI Taxonomy" id="2840677"/>
    <lineage>
        <taxon>Bacteria</taxon>
        <taxon>Pseudomonadati</taxon>
        <taxon>Pseudomonadota</taxon>
        <taxon>Betaproteobacteria</taxon>
        <taxon>Burkholderiales</taxon>
        <taxon>Sutterellaceae</taxon>
        <taxon>Sutterellaceae incertae sedis</taxon>
        <taxon>Candidatus Aphodousia</taxon>
    </lineage>
</organism>
<name>A0A9D1LES5_9BURK</name>
<dbReference type="AlphaFoldDB" id="A0A9D1LES5"/>
<dbReference type="Proteomes" id="UP000824083">
    <property type="component" value="Unassembled WGS sequence"/>
</dbReference>
<evidence type="ECO:0000313" key="2">
    <source>
        <dbReference type="Proteomes" id="UP000824083"/>
    </source>
</evidence>
<dbReference type="SUPFAM" id="SSF52540">
    <property type="entry name" value="P-loop containing nucleoside triphosphate hydrolases"/>
    <property type="match status" value="1"/>
</dbReference>
<reference evidence="1" key="2">
    <citation type="journal article" date="2021" name="PeerJ">
        <title>Extensive microbial diversity within the chicken gut microbiome revealed by metagenomics and culture.</title>
        <authorList>
            <person name="Gilroy R."/>
            <person name="Ravi A."/>
            <person name="Getino M."/>
            <person name="Pursley I."/>
            <person name="Horton D.L."/>
            <person name="Alikhan N.F."/>
            <person name="Baker D."/>
            <person name="Gharbi K."/>
            <person name="Hall N."/>
            <person name="Watson M."/>
            <person name="Adriaenssens E.M."/>
            <person name="Foster-Nyarko E."/>
            <person name="Jarju S."/>
            <person name="Secka A."/>
            <person name="Antonio M."/>
            <person name="Oren A."/>
            <person name="Chaudhuri R.R."/>
            <person name="La Ragione R."/>
            <person name="Hildebrand F."/>
            <person name="Pallen M.J."/>
        </authorList>
    </citation>
    <scope>NUCLEOTIDE SEQUENCE</scope>
    <source>
        <strain evidence="1">7463</strain>
    </source>
</reference>
<reference evidence="1" key="1">
    <citation type="submission" date="2020-10" db="EMBL/GenBank/DDBJ databases">
        <authorList>
            <person name="Gilroy R."/>
        </authorList>
    </citation>
    <scope>NUCLEOTIDE SEQUENCE</scope>
    <source>
        <strain evidence="1">7463</strain>
    </source>
</reference>
<proteinExistence type="predicted"/>
<dbReference type="Gene3D" id="3.40.50.300">
    <property type="entry name" value="P-loop containing nucleotide triphosphate hydrolases"/>
    <property type="match status" value="1"/>
</dbReference>
<dbReference type="EMBL" id="DVMY01000026">
    <property type="protein sequence ID" value="HIU36880.1"/>
    <property type="molecule type" value="Genomic_DNA"/>
</dbReference>
<evidence type="ECO:0000313" key="1">
    <source>
        <dbReference type="EMBL" id="HIU36880.1"/>
    </source>
</evidence>
<gene>
    <name evidence="1" type="ORF">IAC56_01160</name>
</gene>
<accession>A0A9D1LES5</accession>